<dbReference type="GO" id="GO:0004497">
    <property type="term" value="F:monooxygenase activity"/>
    <property type="evidence" value="ECO:0007669"/>
    <property type="project" value="InterPro"/>
</dbReference>
<evidence type="ECO:0000256" key="3">
    <source>
        <dbReference type="ARBA" id="ARBA00023004"/>
    </source>
</evidence>
<keyword evidence="3 4" id="KW-0408">Iron</keyword>
<dbReference type="InterPro" id="IPR050121">
    <property type="entry name" value="Cytochrome_P450_monoxygenase"/>
</dbReference>
<dbReference type="SUPFAM" id="SSF48264">
    <property type="entry name" value="Cytochrome P450"/>
    <property type="match status" value="1"/>
</dbReference>
<dbReference type="PANTHER" id="PTHR24305:SF168">
    <property type="entry name" value="P450, PUTATIVE (EUROFUNG)-RELATED"/>
    <property type="match status" value="1"/>
</dbReference>
<keyword evidence="5" id="KW-0812">Transmembrane</keyword>
<feature type="transmembrane region" description="Helical" evidence="5">
    <location>
        <begin position="16"/>
        <end position="36"/>
    </location>
</feature>
<dbReference type="InterPro" id="IPR036396">
    <property type="entry name" value="Cyt_P450_sf"/>
</dbReference>
<comment type="cofactor">
    <cofactor evidence="4">
        <name>heme</name>
        <dbReference type="ChEBI" id="CHEBI:30413"/>
    </cofactor>
</comment>
<evidence type="ECO:0000256" key="4">
    <source>
        <dbReference type="PIRSR" id="PIRSR602401-1"/>
    </source>
</evidence>
<evidence type="ECO:0000256" key="5">
    <source>
        <dbReference type="SAM" id="Phobius"/>
    </source>
</evidence>
<dbReference type="PRINTS" id="PR00463">
    <property type="entry name" value="EP450I"/>
</dbReference>
<evidence type="ECO:0000313" key="6">
    <source>
        <dbReference type="EMBL" id="KAK4184544.1"/>
    </source>
</evidence>
<dbReference type="GO" id="GO:0016705">
    <property type="term" value="F:oxidoreductase activity, acting on paired donors, with incorporation or reduction of molecular oxygen"/>
    <property type="evidence" value="ECO:0007669"/>
    <property type="project" value="InterPro"/>
</dbReference>
<accession>A0AAN6WME6</accession>
<organism evidence="6 7">
    <name type="scientific">Podospora australis</name>
    <dbReference type="NCBI Taxonomy" id="1536484"/>
    <lineage>
        <taxon>Eukaryota</taxon>
        <taxon>Fungi</taxon>
        <taxon>Dikarya</taxon>
        <taxon>Ascomycota</taxon>
        <taxon>Pezizomycotina</taxon>
        <taxon>Sordariomycetes</taxon>
        <taxon>Sordariomycetidae</taxon>
        <taxon>Sordariales</taxon>
        <taxon>Podosporaceae</taxon>
        <taxon>Podospora</taxon>
    </lineage>
</organism>
<dbReference type="GO" id="GO:0020037">
    <property type="term" value="F:heme binding"/>
    <property type="evidence" value="ECO:0007669"/>
    <property type="project" value="InterPro"/>
</dbReference>
<evidence type="ECO:0000256" key="2">
    <source>
        <dbReference type="ARBA" id="ARBA00022723"/>
    </source>
</evidence>
<dbReference type="PANTHER" id="PTHR24305">
    <property type="entry name" value="CYTOCHROME P450"/>
    <property type="match status" value="1"/>
</dbReference>
<sequence>MESTYPELTRITRANAVLAVAALILTYLLITRIFLFRRLSHIPGPKLASWTALYLVRHQLSGRVARHVVSLSKRYGPICRIAPNWVIISSPSEVRRVWQARGPWYRGRWYEIFRFDQPIETVMSLRKNTDHAALRSKLVPGYSGKDVENIHSVIDARVADFVSLIERKYLSSKDGGFKPMDLAIKSQFFTLDVISDLAIGTCFNCLQEDSDTYGQISSITGSLPLILAMAIVPTSLLLLQNPIARALLPKDKVEGLMRQQALAQKNAARRFGESKEVRRDMMGSFVAHGLSWENVWLETFGQIGAGTDTTATAIRMTMFFLMSSPGAYNRLQTEIDTGIQEGRISSPVTDEESRKLVYLQAVIKEGLRMWPPVQGLNPKICDTEQVVCGKRIPAGTNVCWDALSVMQDKEVFGDDAEVFRPERWLDEAGVDPDRKKVMEQVQGLVFGTPSRWECLGKQIALFELNKVFVEVSSCSTV</sequence>
<dbReference type="Gene3D" id="1.10.630.10">
    <property type="entry name" value="Cytochrome P450"/>
    <property type="match status" value="1"/>
</dbReference>
<dbReference type="GO" id="GO:0005506">
    <property type="term" value="F:iron ion binding"/>
    <property type="evidence" value="ECO:0007669"/>
    <property type="project" value="InterPro"/>
</dbReference>
<comment type="caution">
    <text evidence="6">The sequence shown here is derived from an EMBL/GenBank/DDBJ whole genome shotgun (WGS) entry which is preliminary data.</text>
</comment>
<name>A0AAN6WME6_9PEZI</name>
<dbReference type="PRINTS" id="PR00385">
    <property type="entry name" value="P450"/>
</dbReference>
<gene>
    <name evidence="6" type="ORF">QBC35DRAFT_505735</name>
</gene>
<dbReference type="Pfam" id="PF00067">
    <property type="entry name" value="p450"/>
    <property type="match status" value="1"/>
</dbReference>
<keyword evidence="7" id="KW-1185">Reference proteome</keyword>
<dbReference type="Proteomes" id="UP001302126">
    <property type="component" value="Unassembled WGS sequence"/>
</dbReference>
<reference evidence="6" key="1">
    <citation type="journal article" date="2023" name="Mol. Phylogenet. Evol.">
        <title>Genome-scale phylogeny and comparative genomics of the fungal order Sordariales.</title>
        <authorList>
            <person name="Hensen N."/>
            <person name="Bonometti L."/>
            <person name="Westerberg I."/>
            <person name="Brannstrom I.O."/>
            <person name="Guillou S."/>
            <person name="Cros-Aarteil S."/>
            <person name="Calhoun S."/>
            <person name="Haridas S."/>
            <person name="Kuo A."/>
            <person name="Mondo S."/>
            <person name="Pangilinan J."/>
            <person name="Riley R."/>
            <person name="LaButti K."/>
            <person name="Andreopoulos B."/>
            <person name="Lipzen A."/>
            <person name="Chen C."/>
            <person name="Yan M."/>
            <person name="Daum C."/>
            <person name="Ng V."/>
            <person name="Clum A."/>
            <person name="Steindorff A."/>
            <person name="Ohm R.A."/>
            <person name="Martin F."/>
            <person name="Silar P."/>
            <person name="Natvig D.O."/>
            <person name="Lalanne C."/>
            <person name="Gautier V."/>
            <person name="Ament-Velasquez S.L."/>
            <person name="Kruys A."/>
            <person name="Hutchinson M.I."/>
            <person name="Powell A.J."/>
            <person name="Barry K."/>
            <person name="Miller A.N."/>
            <person name="Grigoriev I.V."/>
            <person name="Debuchy R."/>
            <person name="Gladieux P."/>
            <person name="Hiltunen Thoren M."/>
            <person name="Johannesson H."/>
        </authorList>
    </citation>
    <scope>NUCLEOTIDE SEQUENCE</scope>
    <source>
        <strain evidence="6">PSN309</strain>
    </source>
</reference>
<dbReference type="AlphaFoldDB" id="A0AAN6WME6"/>
<keyword evidence="5" id="KW-1133">Transmembrane helix</keyword>
<keyword evidence="5" id="KW-0472">Membrane</keyword>
<feature type="binding site" description="axial binding residue" evidence="4">
    <location>
        <position position="454"/>
    </location>
    <ligand>
        <name>heme</name>
        <dbReference type="ChEBI" id="CHEBI:30413"/>
    </ligand>
    <ligandPart>
        <name>Fe</name>
        <dbReference type="ChEBI" id="CHEBI:18248"/>
    </ligandPart>
</feature>
<keyword evidence="2 4" id="KW-0479">Metal-binding</keyword>
<protein>
    <submittedName>
        <fullName evidence="6">Cytochrome P450 E-class, group I</fullName>
    </submittedName>
</protein>
<evidence type="ECO:0000256" key="1">
    <source>
        <dbReference type="ARBA" id="ARBA00022617"/>
    </source>
</evidence>
<evidence type="ECO:0000313" key="7">
    <source>
        <dbReference type="Proteomes" id="UP001302126"/>
    </source>
</evidence>
<dbReference type="InterPro" id="IPR002401">
    <property type="entry name" value="Cyt_P450_E_grp-I"/>
</dbReference>
<keyword evidence="1 4" id="KW-0349">Heme</keyword>
<dbReference type="InterPro" id="IPR001128">
    <property type="entry name" value="Cyt_P450"/>
</dbReference>
<proteinExistence type="predicted"/>
<reference evidence="6" key="2">
    <citation type="submission" date="2023-05" db="EMBL/GenBank/DDBJ databases">
        <authorList>
            <consortium name="Lawrence Berkeley National Laboratory"/>
            <person name="Steindorff A."/>
            <person name="Hensen N."/>
            <person name="Bonometti L."/>
            <person name="Westerberg I."/>
            <person name="Brannstrom I.O."/>
            <person name="Guillou S."/>
            <person name="Cros-Aarteil S."/>
            <person name="Calhoun S."/>
            <person name="Haridas S."/>
            <person name="Kuo A."/>
            <person name="Mondo S."/>
            <person name="Pangilinan J."/>
            <person name="Riley R."/>
            <person name="Labutti K."/>
            <person name="Andreopoulos B."/>
            <person name="Lipzen A."/>
            <person name="Chen C."/>
            <person name="Yanf M."/>
            <person name="Daum C."/>
            <person name="Ng V."/>
            <person name="Clum A."/>
            <person name="Ohm R."/>
            <person name="Martin F."/>
            <person name="Silar P."/>
            <person name="Natvig D."/>
            <person name="Lalanne C."/>
            <person name="Gautier V."/>
            <person name="Ament-Velasquez S.L."/>
            <person name="Kruys A."/>
            <person name="Hutchinson M.I."/>
            <person name="Powell A.J."/>
            <person name="Barry K."/>
            <person name="Miller A.N."/>
            <person name="Grigoriev I.V."/>
            <person name="Debuchy R."/>
            <person name="Gladieux P."/>
            <person name="Thoren M.H."/>
            <person name="Johannesson H."/>
        </authorList>
    </citation>
    <scope>NUCLEOTIDE SEQUENCE</scope>
    <source>
        <strain evidence="6">PSN309</strain>
    </source>
</reference>
<dbReference type="EMBL" id="MU864484">
    <property type="protein sequence ID" value="KAK4184544.1"/>
    <property type="molecule type" value="Genomic_DNA"/>
</dbReference>